<dbReference type="GO" id="GO:0030295">
    <property type="term" value="F:protein kinase activator activity"/>
    <property type="evidence" value="ECO:0007669"/>
    <property type="project" value="TreeGrafter"/>
</dbReference>
<dbReference type="SUPFAM" id="SSF55874">
    <property type="entry name" value="ATPase domain of HSP90 chaperone/DNA topoisomerase II/histidine kinase"/>
    <property type="match status" value="1"/>
</dbReference>
<keyword evidence="12 13" id="KW-0472">Membrane</keyword>
<keyword evidence="11" id="KW-0902">Two-component regulatory system</keyword>
<evidence type="ECO:0000313" key="17">
    <source>
        <dbReference type="Proteomes" id="UP000186110"/>
    </source>
</evidence>
<dbReference type="EC" id="2.7.13.3" evidence="3"/>
<dbReference type="InterPro" id="IPR000014">
    <property type="entry name" value="PAS"/>
</dbReference>
<evidence type="ECO:0000313" key="16">
    <source>
        <dbReference type="EMBL" id="APW41545.1"/>
    </source>
</evidence>
<dbReference type="Gene3D" id="3.30.565.10">
    <property type="entry name" value="Histidine kinase-like ATPase, C-terminal domain"/>
    <property type="match status" value="1"/>
</dbReference>
<dbReference type="Pfam" id="PF02518">
    <property type="entry name" value="HATPase_c"/>
    <property type="match status" value="1"/>
</dbReference>
<feature type="domain" description="Histidine kinase" evidence="14">
    <location>
        <begin position="426"/>
        <end position="657"/>
    </location>
</feature>
<proteinExistence type="predicted"/>
<gene>
    <name evidence="16" type="ORF">RS694_02585</name>
</gene>
<dbReference type="SMART" id="SM00304">
    <property type="entry name" value="HAMP"/>
    <property type="match status" value="1"/>
</dbReference>
<organism evidence="16 17">
    <name type="scientific">Rhodoferax saidenbachensis</name>
    <dbReference type="NCBI Taxonomy" id="1484693"/>
    <lineage>
        <taxon>Bacteria</taxon>
        <taxon>Pseudomonadati</taxon>
        <taxon>Pseudomonadota</taxon>
        <taxon>Betaproteobacteria</taxon>
        <taxon>Burkholderiales</taxon>
        <taxon>Comamonadaceae</taxon>
        <taxon>Rhodoferax</taxon>
    </lineage>
</organism>
<dbReference type="eggNOG" id="COG4191">
    <property type="taxonomic scope" value="Bacteria"/>
</dbReference>
<dbReference type="SUPFAM" id="SSF158472">
    <property type="entry name" value="HAMP domain-like"/>
    <property type="match status" value="1"/>
</dbReference>
<dbReference type="Proteomes" id="UP000186110">
    <property type="component" value="Chromosome"/>
</dbReference>
<keyword evidence="7" id="KW-0547">Nucleotide-binding</keyword>
<protein>
    <recommendedName>
        <fullName evidence="3">histidine kinase</fullName>
        <ecNumber evidence="3">2.7.13.3</ecNumber>
    </recommendedName>
</protein>
<dbReference type="GO" id="GO:0007234">
    <property type="term" value="P:osmosensory signaling via phosphorelay pathway"/>
    <property type="evidence" value="ECO:0007669"/>
    <property type="project" value="TreeGrafter"/>
</dbReference>
<dbReference type="SUPFAM" id="SSF55785">
    <property type="entry name" value="PYP-like sensor domain (PAS domain)"/>
    <property type="match status" value="1"/>
</dbReference>
<evidence type="ECO:0000256" key="10">
    <source>
        <dbReference type="ARBA" id="ARBA00022989"/>
    </source>
</evidence>
<dbReference type="Gene3D" id="6.10.340.10">
    <property type="match status" value="1"/>
</dbReference>
<evidence type="ECO:0000256" key="11">
    <source>
        <dbReference type="ARBA" id="ARBA00023012"/>
    </source>
</evidence>
<feature type="transmembrane region" description="Helical" evidence="13">
    <location>
        <begin position="153"/>
        <end position="175"/>
    </location>
</feature>
<dbReference type="eggNOG" id="COG5000">
    <property type="taxonomic scope" value="Bacteria"/>
</dbReference>
<dbReference type="SUPFAM" id="SSF47384">
    <property type="entry name" value="Homodimeric domain of signal transducing histidine kinase"/>
    <property type="match status" value="1"/>
</dbReference>
<dbReference type="PANTHER" id="PTHR42878">
    <property type="entry name" value="TWO-COMPONENT HISTIDINE KINASE"/>
    <property type="match status" value="1"/>
</dbReference>
<dbReference type="InterPro" id="IPR036890">
    <property type="entry name" value="HATPase_C_sf"/>
</dbReference>
<dbReference type="EMBL" id="CP019239">
    <property type="protein sequence ID" value="APW41545.1"/>
    <property type="molecule type" value="Genomic_DNA"/>
</dbReference>
<dbReference type="PANTHER" id="PTHR42878:SF7">
    <property type="entry name" value="SENSOR HISTIDINE KINASE GLRK"/>
    <property type="match status" value="1"/>
</dbReference>
<dbReference type="GO" id="GO:0000155">
    <property type="term" value="F:phosphorelay sensor kinase activity"/>
    <property type="evidence" value="ECO:0007669"/>
    <property type="project" value="InterPro"/>
</dbReference>
<feature type="domain" description="HAMP" evidence="15">
    <location>
        <begin position="177"/>
        <end position="229"/>
    </location>
</feature>
<evidence type="ECO:0000256" key="3">
    <source>
        <dbReference type="ARBA" id="ARBA00012438"/>
    </source>
</evidence>
<feature type="transmembrane region" description="Helical" evidence="13">
    <location>
        <begin position="20"/>
        <end position="39"/>
    </location>
</feature>
<keyword evidence="9 16" id="KW-0067">ATP-binding</keyword>
<evidence type="ECO:0000256" key="7">
    <source>
        <dbReference type="ARBA" id="ARBA00022741"/>
    </source>
</evidence>
<keyword evidence="17" id="KW-1185">Reference proteome</keyword>
<comment type="subcellular location">
    <subcellularLocation>
        <location evidence="2">Membrane</location>
        <topology evidence="2">Multi-pass membrane protein</topology>
    </subcellularLocation>
</comment>
<dbReference type="AlphaFoldDB" id="A0A1P8K6B4"/>
<dbReference type="InterPro" id="IPR003660">
    <property type="entry name" value="HAMP_dom"/>
</dbReference>
<evidence type="ECO:0000256" key="5">
    <source>
        <dbReference type="ARBA" id="ARBA00022679"/>
    </source>
</evidence>
<dbReference type="CDD" id="cd06225">
    <property type="entry name" value="HAMP"/>
    <property type="match status" value="1"/>
</dbReference>
<dbReference type="Pfam" id="PF00672">
    <property type="entry name" value="HAMP"/>
    <property type="match status" value="1"/>
</dbReference>
<evidence type="ECO:0000256" key="9">
    <source>
        <dbReference type="ARBA" id="ARBA00022840"/>
    </source>
</evidence>
<dbReference type="InterPro" id="IPR036097">
    <property type="entry name" value="HisK_dim/P_sf"/>
</dbReference>
<dbReference type="GO" id="GO:0005524">
    <property type="term" value="F:ATP binding"/>
    <property type="evidence" value="ECO:0007669"/>
    <property type="project" value="UniProtKB-KW"/>
</dbReference>
<dbReference type="PRINTS" id="PR00344">
    <property type="entry name" value="BCTRLSENSOR"/>
</dbReference>
<sequence length="664" mass="72914">MTSTPTPEAPQSAGLSLRQTLFLGAGLGILLPALALGYFQITSRYENEVNLRVRAPMQQYADVLSRGVAVAIWNVDHGVANELVDAVMRNPDVVRVTVTDEYKEIFVRKQSEQEPEGEVLREERDINYNGARVGRLSVELTAQRIQREFLNDLIKLAAALAAQVGISFLFIWWLFDRRMMRPLHSLQEGVQRLARGELAQPLVWQREDEIGGLARGMDTMRTDLAALIAERDEKNAALQTELAERRRTEEALGFSQAKFAAIFDASPIAMTVSHMTGEFPILDVNSAWVRVFGRDRSVAIGSNGETNGMWKNRDARDAVMQTLLQQGEISRYLAWMVRGDGQGEMLCEISGRVIALGQESLLILAYDDITAKHQYEADILRLNATLEQRVDERTRELTGALDRLTAAQSELVRAEKMSALGSLVAGIAHELNTPIGNSLTVASTLQDHANSFTNEMAKGLTRSRLEEFVGNIRQGSGILMRGLHQAAELVSSFKQVAVDQTSVNRRRFQLAETINEILLTLGPTMRKTSHTVSSQVASDITMESFPGPLGQVITNLINNALLHAFEGRQQGHITISAVAVDADWIKFTVQDDGVGIPPAHLARVFDPFFTTKLGQGGSGLGLNIVYNLVTKTLGGNIRVDSAPGQGACFTLTLPVVAPVVAPEH</sequence>
<dbReference type="PROSITE" id="PS50109">
    <property type="entry name" value="HIS_KIN"/>
    <property type="match status" value="1"/>
</dbReference>
<dbReference type="CDD" id="cd00075">
    <property type="entry name" value="HATPase"/>
    <property type="match status" value="1"/>
</dbReference>
<dbReference type="InterPro" id="IPR004358">
    <property type="entry name" value="Sig_transdc_His_kin-like_C"/>
</dbReference>
<dbReference type="SMART" id="SM00387">
    <property type="entry name" value="HATPase_c"/>
    <property type="match status" value="1"/>
</dbReference>
<dbReference type="InterPro" id="IPR003594">
    <property type="entry name" value="HATPase_dom"/>
</dbReference>
<dbReference type="RefSeq" id="WP_051392033.1">
    <property type="nucleotide sequence ID" value="NZ_CP019239.1"/>
</dbReference>
<evidence type="ECO:0000259" key="14">
    <source>
        <dbReference type="PROSITE" id="PS50109"/>
    </source>
</evidence>
<accession>A0A1P8K6B4</accession>
<evidence type="ECO:0000256" key="13">
    <source>
        <dbReference type="SAM" id="Phobius"/>
    </source>
</evidence>
<evidence type="ECO:0000259" key="15">
    <source>
        <dbReference type="PROSITE" id="PS50885"/>
    </source>
</evidence>
<keyword evidence="4" id="KW-0597">Phosphoprotein</keyword>
<dbReference type="PROSITE" id="PS50885">
    <property type="entry name" value="HAMP"/>
    <property type="match status" value="1"/>
</dbReference>
<dbReference type="InterPro" id="IPR050351">
    <property type="entry name" value="BphY/WalK/GraS-like"/>
</dbReference>
<name>A0A1P8K6B4_9BURK</name>
<dbReference type="InterPro" id="IPR035965">
    <property type="entry name" value="PAS-like_dom_sf"/>
</dbReference>
<dbReference type="NCBIfam" id="TIGR00229">
    <property type="entry name" value="sensory_box"/>
    <property type="match status" value="1"/>
</dbReference>
<dbReference type="InterPro" id="IPR005467">
    <property type="entry name" value="His_kinase_dom"/>
</dbReference>
<evidence type="ECO:0000256" key="12">
    <source>
        <dbReference type="ARBA" id="ARBA00023136"/>
    </source>
</evidence>
<dbReference type="InterPro" id="IPR003661">
    <property type="entry name" value="HisK_dim/P_dom"/>
</dbReference>
<evidence type="ECO:0000256" key="6">
    <source>
        <dbReference type="ARBA" id="ARBA00022692"/>
    </source>
</evidence>
<evidence type="ECO:0000256" key="2">
    <source>
        <dbReference type="ARBA" id="ARBA00004141"/>
    </source>
</evidence>
<dbReference type="GO" id="GO:0000156">
    <property type="term" value="F:phosphorelay response regulator activity"/>
    <property type="evidence" value="ECO:0007669"/>
    <property type="project" value="TreeGrafter"/>
</dbReference>
<keyword evidence="6 13" id="KW-0812">Transmembrane</keyword>
<dbReference type="Gene3D" id="3.30.450.20">
    <property type="entry name" value="PAS domain"/>
    <property type="match status" value="1"/>
</dbReference>
<evidence type="ECO:0000256" key="8">
    <source>
        <dbReference type="ARBA" id="ARBA00022777"/>
    </source>
</evidence>
<dbReference type="STRING" id="1484693.RS694_02585"/>
<dbReference type="Gene3D" id="1.10.287.130">
    <property type="match status" value="1"/>
</dbReference>
<reference evidence="16 17" key="1">
    <citation type="submission" date="2017-01" db="EMBL/GenBank/DDBJ databases">
        <authorList>
            <person name="Mah S.A."/>
            <person name="Swanson W.J."/>
            <person name="Moy G.W."/>
            <person name="Vacquier V.D."/>
        </authorList>
    </citation>
    <scope>NUCLEOTIDE SEQUENCE [LARGE SCALE GENOMIC DNA]</scope>
    <source>
        <strain evidence="16 17">DSM 22694</strain>
    </source>
</reference>
<dbReference type="KEGG" id="rsb:RS694_02585"/>
<evidence type="ECO:0000256" key="4">
    <source>
        <dbReference type="ARBA" id="ARBA00022553"/>
    </source>
</evidence>
<keyword evidence="8" id="KW-0418">Kinase</keyword>
<dbReference type="GO" id="GO:0016020">
    <property type="term" value="C:membrane"/>
    <property type="evidence" value="ECO:0007669"/>
    <property type="project" value="UniProtKB-SubCell"/>
</dbReference>
<evidence type="ECO:0000256" key="1">
    <source>
        <dbReference type="ARBA" id="ARBA00000085"/>
    </source>
</evidence>
<dbReference type="CDD" id="cd00082">
    <property type="entry name" value="HisKA"/>
    <property type="match status" value="1"/>
</dbReference>
<comment type="catalytic activity">
    <reaction evidence="1">
        <text>ATP + protein L-histidine = ADP + protein N-phospho-L-histidine.</text>
        <dbReference type="EC" id="2.7.13.3"/>
    </reaction>
</comment>
<keyword evidence="5" id="KW-0808">Transferase</keyword>
<keyword evidence="10 13" id="KW-1133">Transmembrane helix</keyword>